<keyword evidence="3" id="KW-1185">Reference proteome</keyword>
<protein>
    <submittedName>
        <fullName evidence="2">Uncharacterized protein</fullName>
    </submittedName>
</protein>
<reference evidence="2" key="1">
    <citation type="journal article" date="2019" name="bioRxiv">
        <title>The Genome of the Zebra Mussel, Dreissena polymorpha: A Resource for Invasive Species Research.</title>
        <authorList>
            <person name="McCartney M.A."/>
            <person name="Auch B."/>
            <person name="Kono T."/>
            <person name="Mallez S."/>
            <person name="Zhang Y."/>
            <person name="Obille A."/>
            <person name="Becker A."/>
            <person name="Abrahante J.E."/>
            <person name="Garbe J."/>
            <person name="Badalamenti J.P."/>
            <person name="Herman A."/>
            <person name="Mangelson H."/>
            <person name="Liachko I."/>
            <person name="Sullivan S."/>
            <person name="Sone E.D."/>
            <person name="Koren S."/>
            <person name="Silverstein K.A.T."/>
            <person name="Beckman K.B."/>
            <person name="Gohl D.M."/>
        </authorList>
    </citation>
    <scope>NUCLEOTIDE SEQUENCE</scope>
    <source>
        <strain evidence="2">Duluth1</strain>
        <tissue evidence="2">Whole animal</tissue>
    </source>
</reference>
<proteinExistence type="predicted"/>
<dbReference type="Proteomes" id="UP000828390">
    <property type="component" value="Unassembled WGS sequence"/>
</dbReference>
<gene>
    <name evidence="2" type="ORF">DPMN_148412</name>
</gene>
<accession>A0A9D4F9I7</accession>
<feature type="compositionally biased region" description="Basic and acidic residues" evidence="1">
    <location>
        <begin position="1"/>
        <end position="15"/>
    </location>
</feature>
<evidence type="ECO:0000256" key="1">
    <source>
        <dbReference type="SAM" id="MobiDB-lite"/>
    </source>
</evidence>
<comment type="caution">
    <text evidence="2">The sequence shown here is derived from an EMBL/GenBank/DDBJ whole genome shotgun (WGS) entry which is preliminary data.</text>
</comment>
<sequence>MFTRIHLEVTRRDPGEGPTTEYAHPPSEFAHARRCGSALWRSCLQIMGANVAPIQRILLHCFTGTVEQVVS</sequence>
<dbReference type="EMBL" id="JAIWYP010000007">
    <property type="protein sequence ID" value="KAH3794874.1"/>
    <property type="molecule type" value="Genomic_DNA"/>
</dbReference>
<evidence type="ECO:0000313" key="3">
    <source>
        <dbReference type="Proteomes" id="UP000828390"/>
    </source>
</evidence>
<organism evidence="2 3">
    <name type="scientific">Dreissena polymorpha</name>
    <name type="common">Zebra mussel</name>
    <name type="synonym">Mytilus polymorpha</name>
    <dbReference type="NCBI Taxonomy" id="45954"/>
    <lineage>
        <taxon>Eukaryota</taxon>
        <taxon>Metazoa</taxon>
        <taxon>Spiralia</taxon>
        <taxon>Lophotrochozoa</taxon>
        <taxon>Mollusca</taxon>
        <taxon>Bivalvia</taxon>
        <taxon>Autobranchia</taxon>
        <taxon>Heteroconchia</taxon>
        <taxon>Euheterodonta</taxon>
        <taxon>Imparidentia</taxon>
        <taxon>Neoheterodontei</taxon>
        <taxon>Myida</taxon>
        <taxon>Dreissenoidea</taxon>
        <taxon>Dreissenidae</taxon>
        <taxon>Dreissena</taxon>
    </lineage>
</organism>
<dbReference type="AlphaFoldDB" id="A0A9D4F9I7"/>
<evidence type="ECO:0000313" key="2">
    <source>
        <dbReference type="EMBL" id="KAH3794874.1"/>
    </source>
</evidence>
<reference evidence="2" key="2">
    <citation type="submission" date="2020-11" db="EMBL/GenBank/DDBJ databases">
        <authorList>
            <person name="McCartney M.A."/>
            <person name="Auch B."/>
            <person name="Kono T."/>
            <person name="Mallez S."/>
            <person name="Becker A."/>
            <person name="Gohl D.M."/>
            <person name="Silverstein K.A.T."/>
            <person name="Koren S."/>
            <person name="Bechman K.B."/>
            <person name="Herman A."/>
            <person name="Abrahante J.E."/>
            <person name="Garbe J."/>
        </authorList>
    </citation>
    <scope>NUCLEOTIDE SEQUENCE</scope>
    <source>
        <strain evidence="2">Duluth1</strain>
        <tissue evidence="2">Whole animal</tissue>
    </source>
</reference>
<name>A0A9D4F9I7_DREPO</name>
<feature type="region of interest" description="Disordered" evidence="1">
    <location>
        <begin position="1"/>
        <end position="25"/>
    </location>
</feature>